<keyword evidence="9" id="KW-0464">Manganese</keyword>
<comment type="similarity">
    <text evidence="3">Belongs to the LTA synthase family.</text>
</comment>
<dbReference type="InterPro" id="IPR012160">
    <property type="entry name" value="LtaS-like"/>
</dbReference>
<gene>
    <name evidence="14" type="ORF">G7058_04745</name>
</gene>
<dbReference type="PIRSF" id="PIRSF005091">
    <property type="entry name" value="Mmb_sulf_HI1246"/>
    <property type="match status" value="1"/>
</dbReference>
<feature type="domain" description="Sulfatase N-terminal" evidence="13">
    <location>
        <begin position="252"/>
        <end position="553"/>
    </location>
</feature>
<comment type="pathway">
    <text evidence="2">Cell wall biogenesis; lipoteichoic acid biosynthesis.</text>
</comment>
<evidence type="ECO:0000256" key="1">
    <source>
        <dbReference type="ARBA" id="ARBA00004651"/>
    </source>
</evidence>
<organism evidence="14 15">
    <name type="scientific">Jeotgalibaca porci</name>
    <dbReference type="NCBI Taxonomy" id="1868793"/>
    <lineage>
        <taxon>Bacteria</taxon>
        <taxon>Bacillati</taxon>
        <taxon>Bacillota</taxon>
        <taxon>Bacilli</taxon>
        <taxon>Lactobacillales</taxon>
        <taxon>Carnobacteriaceae</taxon>
        <taxon>Jeotgalibaca</taxon>
    </lineage>
</organism>
<evidence type="ECO:0000256" key="2">
    <source>
        <dbReference type="ARBA" id="ARBA00004936"/>
    </source>
</evidence>
<accession>A0A6G7WGK7</accession>
<evidence type="ECO:0000256" key="7">
    <source>
        <dbReference type="ARBA" id="ARBA00023136"/>
    </source>
</evidence>
<evidence type="ECO:0000256" key="10">
    <source>
        <dbReference type="PIRSR" id="PIRSR005091-3"/>
    </source>
</evidence>
<proteinExistence type="inferred from homology"/>
<sequence length="725" mass="82121">MFQKFKETARNNFGFLFSAVILFWLKTYLAYNLEFSLGVAGIYQQFLLLINPLASTLFVFGLSLFFSKPKSRSRALIFLYFLNTVLLFSNVLYYREFSDFITVKTIMGSSSMMNGLGPGVFKMLAWQDVLYWIDFFILIFLYRRKKGKSEEHGPIKKRYAIGTLVIAFALFMANLGLAEIDRPQLLTRTFDRNYIVKYLGVNVYTIYDGVQTAKANSVRASADSSDMAPVLDYIDTHFATPNPETFGQAKGKNVVYIHLESMQQFLIDLEMTEENGETRAVTPFLNELYHSTDSYSFSNFFHQTAQGKTSDAELLIDNSLFGLPQGSAFTQLGSDNTFQAGPQILKPLGYSSAVFHGNVGSFWDRDNVYKSMGYDYFFSSETSYTLTPENSLEYGLKDKLFFQESAQYLEQMQQPFYSKFVTVSNHFPFPEDEMNTVFDIPNTSDDTINGYFNTVHYADEALQEFFQYMKDSGLYENTVFVLYGDHFGISNSRNRTLAPLLGHDPATWGEYDNTMLQRVPMIIHIPGIETGYVNPTYGGQVDVLPTILHLLGVDTETHIQVGQDLLSPEREDLTVLRNGNVITPEYTSLGSKVYSTDTGENIFVDELETPELYTEIVGIREAGQLQLYMSDQILNGDLLRFYTPANFERADKNAVNYLNSPADLQAELAAMGVKSTALISQNNNISTVPLYQTNAPEFPGNEVVEDPLETSTLEEETVEETEELN</sequence>
<reference evidence="14 15" key="1">
    <citation type="journal article" date="2017" name="Int. J. Syst. Evol. Microbiol.">
        <title>Jeotgalibaca porci sp. nov. and Jeotgalibaca arthritidis sp. nov., isolated from pigs, and emended description of the genus Jeotgalibaca.</title>
        <authorList>
            <person name="Zamora L."/>
            <person name="Perez-Sancho M."/>
            <person name="Dominguez L."/>
            <person name="Fernandez-Garayzabal J.F."/>
            <person name="Vela A.I."/>
        </authorList>
    </citation>
    <scope>NUCLEOTIDE SEQUENCE [LARGE SCALE GENOMIC DNA]</scope>
    <source>
        <strain evidence="14 15">CCUG 69148</strain>
    </source>
</reference>
<keyword evidence="9" id="KW-0479">Metal-binding</keyword>
<evidence type="ECO:0000313" key="15">
    <source>
        <dbReference type="Proteomes" id="UP000501830"/>
    </source>
</evidence>
<dbReference type="PANTHER" id="PTHR47371:SF3">
    <property type="entry name" value="PHOSPHOGLYCEROL TRANSFERASE I"/>
    <property type="match status" value="1"/>
</dbReference>
<keyword evidence="5 12" id="KW-0812">Transmembrane</keyword>
<feature type="compositionally biased region" description="Acidic residues" evidence="11">
    <location>
        <begin position="703"/>
        <end position="725"/>
    </location>
</feature>
<dbReference type="Proteomes" id="UP000501830">
    <property type="component" value="Chromosome"/>
</dbReference>
<dbReference type="RefSeq" id="WP_166062481.1">
    <property type="nucleotide sequence ID" value="NZ_CP049889.1"/>
</dbReference>
<feature type="transmembrane region" description="Helical" evidence="12">
    <location>
        <begin position="43"/>
        <end position="65"/>
    </location>
</feature>
<dbReference type="EMBL" id="CP049889">
    <property type="protein sequence ID" value="QIK51425.1"/>
    <property type="molecule type" value="Genomic_DNA"/>
</dbReference>
<feature type="transmembrane region" description="Helical" evidence="12">
    <location>
        <begin position="12"/>
        <end position="31"/>
    </location>
</feature>
<dbReference type="Gene3D" id="3.40.720.10">
    <property type="entry name" value="Alkaline Phosphatase, subunit A"/>
    <property type="match status" value="1"/>
</dbReference>
<dbReference type="PANTHER" id="PTHR47371">
    <property type="entry name" value="LIPOTEICHOIC ACID SYNTHASE"/>
    <property type="match status" value="1"/>
</dbReference>
<evidence type="ECO:0000256" key="11">
    <source>
        <dbReference type="SAM" id="MobiDB-lite"/>
    </source>
</evidence>
<evidence type="ECO:0000256" key="5">
    <source>
        <dbReference type="ARBA" id="ARBA00022692"/>
    </source>
</evidence>
<dbReference type="SUPFAM" id="SSF53649">
    <property type="entry name" value="Alkaline phosphatase-like"/>
    <property type="match status" value="1"/>
</dbReference>
<feature type="binding site" evidence="10">
    <location>
        <position position="486"/>
    </location>
    <ligand>
        <name>Mn(2+)</name>
        <dbReference type="ChEBI" id="CHEBI:29035"/>
    </ligand>
</feature>
<evidence type="ECO:0000256" key="4">
    <source>
        <dbReference type="ARBA" id="ARBA00022475"/>
    </source>
</evidence>
<keyword evidence="7 12" id="KW-0472">Membrane</keyword>
<dbReference type="InterPro" id="IPR050448">
    <property type="entry name" value="OpgB/LTA_synthase_biosynth"/>
</dbReference>
<dbReference type="InterPro" id="IPR000917">
    <property type="entry name" value="Sulfatase_N"/>
</dbReference>
<feature type="active site" evidence="8">
    <location>
        <position position="309"/>
    </location>
</feature>
<feature type="binding site" evidence="9">
    <location>
        <position position="426"/>
    </location>
    <ligand>
        <name>substrate</name>
    </ligand>
</feature>
<keyword evidence="6 12" id="KW-1133">Transmembrane helix</keyword>
<dbReference type="GO" id="GO:0046872">
    <property type="term" value="F:metal ion binding"/>
    <property type="evidence" value="ECO:0007669"/>
    <property type="project" value="UniProtKB-KW"/>
</dbReference>
<evidence type="ECO:0000256" key="12">
    <source>
        <dbReference type="SAM" id="Phobius"/>
    </source>
</evidence>
<feature type="binding site" evidence="10">
    <location>
        <position position="485"/>
    </location>
    <ligand>
        <name>Mn(2+)</name>
        <dbReference type="ChEBI" id="CHEBI:29035"/>
    </ligand>
</feature>
<evidence type="ECO:0000259" key="13">
    <source>
        <dbReference type="Pfam" id="PF00884"/>
    </source>
</evidence>
<feature type="region of interest" description="Disordered" evidence="11">
    <location>
        <begin position="700"/>
        <end position="725"/>
    </location>
</feature>
<dbReference type="Pfam" id="PF00884">
    <property type="entry name" value="Sulfatase"/>
    <property type="match status" value="1"/>
</dbReference>
<dbReference type="Gene3D" id="3.30.1120.170">
    <property type="match status" value="1"/>
</dbReference>
<name>A0A6G7WGK7_9LACT</name>
<evidence type="ECO:0000256" key="8">
    <source>
        <dbReference type="PIRSR" id="PIRSR005091-1"/>
    </source>
</evidence>
<dbReference type="CDD" id="cd16015">
    <property type="entry name" value="LTA_synthase"/>
    <property type="match status" value="1"/>
</dbReference>
<comment type="subcellular location">
    <subcellularLocation>
        <location evidence="1">Cell membrane</location>
        <topology evidence="1">Multi-pass membrane protein</topology>
    </subcellularLocation>
</comment>
<evidence type="ECO:0000256" key="9">
    <source>
        <dbReference type="PIRSR" id="PIRSR005091-2"/>
    </source>
</evidence>
<feature type="transmembrane region" description="Helical" evidence="12">
    <location>
        <begin position="123"/>
        <end position="143"/>
    </location>
</feature>
<keyword evidence="4" id="KW-1003">Cell membrane</keyword>
<evidence type="ECO:0000256" key="6">
    <source>
        <dbReference type="ARBA" id="ARBA00022989"/>
    </source>
</evidence>
<dbReference type="GO" id="GO:0005886">
    <property type="term" value="C:plasma membrane"/>
    <property type="evidence" value="ECO:0007669"/>
    <property type="project" value="UniProtKB-SubCell"/>
</dbReference>
<dbReference type="InterPro" id="IPR017850">
    <property type="entry name" value="Alkaline_phosphatase_core_sf"/>
</dbReference>
<evidence type="ECO:0000313" key="14">
    <source>
        <dbReference type="EMBL" id="QIK51425.1"/>
    </source>
</evidence>
<dbReference type="AlphaFoldDB" id="A0A6G7WGK7"/>
<keyword evidence="15" id="KW-1185">Reference proteome</keyword>
<dbReference type="GeneID" id="94552576"/>
<feature type="binding site" evidence="10">
    <location>
        <position position="309"/>
    </location>
    <ligand>
        <name>Mn(2+)</name>
        <dbReference type="ChEBI" id="CHEBI:29035"/>
    </ligand>
</feature>
<feature type="binding site" evidence="10">
    <location>
        <position position="260"/>
    </location>
    <ligand>
        <name>Mn(2+)</name>
        <dbReference type="ChEBI" id="CHEBI:29035"/>
    </ligand>
</feature>
<feature type="transmembrane region" description="Helical" evidence="12">
    <location>
        <begin position="159"/>
        <end position="178"/>
    </location>
</feature>
<feature type="transmembrane region" description="Helical" evidence="12">
    <location>
        <begin position="77"/>
        <end position="94"/>
    </location>
</feature>
<protein>
    <submittedName>
        <fullName evidence="14">LTA synthase family protein</fullName>
    </submittedName>
</protein>
<dbReference type="KEGG" id="jpo:G7058_04745"/>
<evidence type="ECO:0000256" key="3">
    <source>
        <dbReference type="ARBA" id="ARBA00009983"/>
    </source>
</evidence>